<feature type="transmembrane region" description="Helical" evidence="2">
    <location>
        <begin position="12"/>
        <end position="34"/>
    </location>
</feature>
<organism evidence="4 5">
    <name type="scientific">Frankia casuarinae (strain DSM 45818 / CECT 9043 / HFP020203 / CcI3)</name>
    <dbReference type="NCBI Taxonomy" id="106370"/>
    <lineage>
        <taxon>Bacteria</taxon>
        <taxon>Bacillati</taxon>
        <taxon>Actinomycetota</taxon>
        <taxon>Actinomycetes</taxon>
        <taxon>Frankiales</taxon>
        <taxon>Frankiaceae</taxon>
        <taxon>Frankia</taxon>
    </lineage>
</organism>
<dbReference type="HOGENOM" id="CLU_870831_0_0_11"/>
<reference evidence="4 5" key="1">
    <citation type="journal article" date="2007" name="Genome Res.">
        <title>Genome characteristics of facultatively symbiotic Frankia sp. strains reflect host range and host plant biogeography.</title>
        <authorList>
            <person name="Normand P."/>
            <person name="Lapierre P."/>
            <person name="Tisa L.S."/>
            <person name="Gogarten J.P."/>
            <person name="Alloisio N."/>
            <person name="Bagnarol E."/>
            <person name="Bassi C.A."/>
            <person name="Berry A.M."/>
            <person name="Bickhart D.M."/>
            <person name="Choisne N."/>
            <person name="Couloux A."/>
            <person name="Cournoyer B."/>
            <person name="Cruveiller S."/>
            <person name="Daubin V."/>
            <person name="Demange N."/>
            <person name="Francino M.P."/>
            <person name="Goltsman E."/>
            <person name="Huang Y."/>
            <person name="Kopp O.R."/>
            <person name="Labarre L."/>
            <person name="Lapidus A."/>
            <person name="Lavire C."/>
            <person name="Marechal J."/>
            <person name="Martinez M."/>
            <person name="Mastronunzio J.E."/>
            <person name="Mullin B.C."/>
            <person name="Niemann J."/>
            <person name="Pujic P."/>
            <person name="Rawnsley T."/>
            <person name="Rouy Z."/>
            <person name="Schenowitz C."/>
            <person name="Sellstedt A."/>
            <person name="Tavares F."/>
            <person name="Tomkins J.P."/>
            <person name="Vallenet D."/>
            <person name="Valverde C."/>
            <person name="Wall L.G."/>
            <person name="Wang Y."/>
            <person name="Medigue C."/>
            <person name="Benson D.R."/>
        </authorList>
    </citation>
    <scope>NUCLEOTIDE SEQUENCE [LARGE SCALE GENOMIC DNA]</scope>
    <source>
        <strain evidence="5">DSM 45818 / CECT 9043 / CcI3</strain>
    </source>
</reference>
<accession>Q2JCP4</accession>
<dbReference type="RefSeq" id="WP_011436011.1">
    <property type="nucleotide sequence ID" value="NC_007777.1"/>
</dbReference>
<feature type="compositionally biased region" description="Low complexity" evidence="1">
    <location>
        <begin position="39"/>
        <end position="58"/>
    </location>
</feature>
<evidence type="ECO:0000313" key="5">
    <source>
        <dbReference type="Proteomes" id="UP000001937"/>
    </source>
</evidence>
<dbReference type="SMART" id="SM00710">
    <property type="entry name" value="PbH1"/>
    <property type="match status" value="3"/>
</dbReference>
<keyword evidence="5" id="KW-1185">Reference proteome</keyword>
<keyword evidence="2" id="KW-0812">Transmembrane</keyword>
<dbReference type="Pfam" id="PF13229">
    <property type="entry name" value="Beta_helix"/>
    <property type="match status" value="1"/>
</dbReference>
<keyword evidence="2" id="KW-0472">Membrane</keyword>
<dbReference type="EMBL" id="CP000249">
    <property type="protein sequence ID" value="ABD10948.1"/>
    <property type="molecule type" value="Genomic_DNA"/>
</dbReference>
<evidence type="ECO:0000259" key="3">
    <source>
        <dbReference type="Pfam" id="PF13229"/>
    </source>
</evidence>
<sequence>MARAELTNRRRYVLIGSVAMLAVLVAGGGLLVALRSRGGPARTAGAPAPATVPAGVSPDGAAATRGLPGDDQAAARGCDRKPDASNTGPAPGSRFQPMPAGKLATPGQVLENKEFSGLIDIYADNVTIRNSIVHDGIRVRGSHVLIDHVATSGIAISGGTGHVIQYSNLSGGDDGFHISSTLEPVSGVIIRHNYVHDRRPPKGAHTDGIQVRGVRKLSVVCNNIDLSPYDKTQTAVVFLEWANGGNRDVVVDHNWLNAGGTTLVVAAKNLRVTDNRFGRGFRWNVCRLGNDDAGRSTFFSAGNVWADNGRPVVLCGQTR</sequence>
<dbReference type="SUPFAM" id="SSF51126">
    <property type="entry name" value="Pectin lyase-like"/>
    <property type="match status" value="1"/>
</dbReference>
<dbReference type="KEGG" id="fra:Francci3_1572"/>
<keyword evidence="2" id="KW-1133">Transmembrane helix</keyword>
<dbReference type="InterPro" id="IPR011050">
    <property type="entry name" value="Pectin_lyase_fold/virulence"/>
</dbReference>
<name>Q2JCP4_FRACC</name>
<proteinExistence type="predicted"/>
<evidence type="ECO:0000313" key="4">
    <source>
        <dbReference type="EMBL" id="ABD10948.1"/>
    </source>
</evidence>
<dbReference type="OrthoDB" id="505641at2"/>
<dbReference type="eggNOG" id="COG3147">
    <property type="taxonomic scope" value="Bacteria"/>
</dbReference>
<feature type="domain" description="Right handed beta helix" evidence="3">
    <location>
        <begin position="125"/>
        <end position="277"/>
    </location>
</feature>
<feature type="region of interest" description="Disordered" evidence="1">
    <location>
        <begin position="39"/>
        <end position="104"/>
    </location>
</feature>
<evidence type="ECO:0000256" key="1">
    <source>
        <dbReference type="SAM" id="MobiDB-lite"/>
    </source>
</evidence>
<dbReference type="STRING" id="106370.Francci3_1572"/>
<gene>
    <name evidence="4" type="ordered locus">Francci3_1572</name>
</gene>
<evidence type="ECO:0000256" key="2">
    <source>
        <dbReference type="SAM" id="Phobius"/>
    </source>
</evidence>
<dbReference type="InterPro" id="IPR039448">
    <property type="entry name" value="Beta_helix"/>
</dbReference>
<dbReference type="Proteomes" id="UP000001937">
    <property type="component" value="Chromosome"/>
</dbReference>
<dbReference type="InterPro" id="IPR006626">
    <property type="entry name" value="PbH1"/>
</dbReference>
<dbReference type="AlphaFoldDB" id="Q2JCP4"/>
<protein>
    <submittedName>
        <fullName evidence="4">Parallel beta-helix repeat protein</fullName>
    </submittedName>
</protein>